<reference evidence="1" key="1">
    <citation type="submission" date="2023-01" db="EMBL/GenBank/DDBJ databases">
        <title>The chitinases involved in constricting ring structure development in the nematode-trapping fungus Drechslerella dactyloides.</title>
        <authorList>
            <person name="Wang R."/>
            <person name="Zhang L."/>
            <person name="Tang P."/>
            <person name="Li S."/>
            <person name="Liang L."/>
        </authorList>
    </citation>
    <scope>NUCLEOTIDE SEQUENCE</scope>
    <source>
        <strain evidence="1">YMF1.00031</strain>
    </source>
</reference>
<keyword evidence="2" id="KW-1185">Reference proteome</keyword>
<accession>A0AAD6NMN9</accession>
<proteinExistence type="predicted"/>
<organism evidence="1 2">
    <name type="scientific">Drechslerella dactyloides</name>
    <name type="common">Nematode-trapping fungus</name>
    <name type="synonym">Arthrobotrys dactyloides</name>
    <dbReference type="NCBI Taxonomy" id="74499"/>
    <lineage>
        <taxon>Eukaryota</taxon>
        <taxon>Fungi</taxon>
        <taxon>Dikarya</taxon>
        <taxon>Ascomycota</taxon>
        <taxon>Pezizomycotina</taxon>
        <taxon>Orbiliomycetes</taxon>
        <taxon>Orbiliales</taxon>
        <taxon>Orbiliaceae</taxon>
        <taxon>Drechslerella</taxon>
    </lineage>
</organism>
<evidence type="ECO:0000313" key="2">
    <source>
        <dbReference type="Proteomes" id="UP001221413"/>
    </source>
</evidence>
<dbReference type="AlphaFoldDB" id="A0AAD6NMN9"/>
<evidence type="ECO:0000313" key="1">
    <source>
        <dbReference type="EMBL" id="KAJ6262448.1"/>
    </source>
</evidence>
<comment type="caution">
    <text evidence="1">The sequence shown here is derived from an EMBL/GenBank/DDBJ whole genome shotgun (WGS) entry which is preliminary data.</text>
</comment>
<gene>
    <name evidence="1" type="ORF">Dda_3256</name>
</gene>
<dbReference type="Proteomes" id="UP001221413">
    <property type="component" value="Unassembled WGS sequence"/>
</dbReference>
<dbReference type="EMBL" id="JAQGDS010000003">
    <property type="protein sequence ID" value="KAJ6262448.1"/>
    <property type="molecule type" value="Genomic_DNA"/>
</dbReference>
<protein>
    <submittedName>
        <fullName evidence="1">Uncharacterized protein</fullName>
    </submittedName>
</protein>
<name>A0AAD6NMN9_DREDA</name>
<sequence length="778" mass="87613">MTRYEDLPEGQGQAIVPAVDERGCAPDFNIYENKLWDASDKNAVPPRNRVLIANALNDNVVLRVRLDGRESVEETANREAARANERGSAADVVARKGYGIVLRAFAETDRSPRREIASTNYIPSAAVSPQLRYTFEFSNLNLKQMVSPYRARGEPWAFVGRISFELIILSPSYDQTFLILDSGAMYPIELYAICPAMPNFLKFEGIPINLLRFALGPQNKRAGNDGDTPYLTAITNRVFNSGFRYERNGGWYAYTSGAGSTFEVNKFLKIWNVVNGTASEETKALYNLRFKRQPPTVNCYDQTGILGLCLYFACKDDQDLATLTPYYMEPFGFLHRTPLVGWDKDEHGNIVYCNNPFIGKTDKLEVNPMAPERSKFRNHVFLAFRNLVYDACAGPFIGHGDLKEYVKLSIDSAPHSHPTTFYNGDDLVTPPESEYTGTADNAYRHKVSNKHGGILGELDSMMREREMQLSTEVSAKLDSDNFKLDALNVVPYLQTKATNNKQLTVNRIVGPFGESGALDIKSDPTEQGEYTWLIESSSWSDQKNSWVTGTVLLYWRIFPDFKTAIKERAGMYGNGHMSNGPTDAELATDEIVRAWFKGTDIVTATAVIQRHMLHVESFDITRAAAVQLIQDVLKCATYEYQPSTTMKVSGQESPSKGSGIDAEGTVKLEARVNKVTTFIVEVQNCFDIDWSYSKGKMFLIDYDVSDKKNFTLGPGEQITKEPGDDKRFADAGPTTATKVYRFKFYAREYGADAIRLVFYNRYYKATVRNLEFNIHWDL</sequence>